<comment type="caution">
    <text evidence="8">The sequence shown here is derived from an EMBL/GenBank/DDBJ whole genome shotgun (WGS) entry which is preliminary data.</text>
</comment>
<dbReference type="SUPFAM" id="SSF103473">
    <property type="entry name" value="MFS general substrate transporter"/>
    <property type="match status" value="1"/>
</dbReference>
<dbReference type="Proteomes" id="UP001596303">
    <property type="component" value="Unassembled WGS sequence"/>
</dbReference>
<evidence type="ECO:0000313" key="8">
    <source>
        <dbReference type="EMBL" id="MFC6198826.1"/>
    </source>
</evidence>
<dbReference type="InterPro" id="IPR044770">
    <property type="entry name" value="MFS_spinster-like"/>
</dbReference>
<keyword evidence="9" id="KW-1185">Reference proteome</keyword>
<evidence type="ECO:0000256" key="3">
    <source>
        <dbReference type="ARBA" id="ARBA00022692"/>
    </source>
</evidence>
<reference evidence="9" key="1">
    <citation type="journal article" date="2019" name="Int. J. Syst. Evol. Microbiol.">
        <title>The Global Catalogue of Microorganisms (GCM) 10K type strain sequencing project: providing services to taxonomists for standard genome sequencing and annotation.</title>
        <authorList>
            <consortium name="The Broad Institute Genomics Platform"/>
            <consortium name="The Broad Institute Genome Sequencing Center for Infectious Disease"/>
            <person name="Wu L."/>
            <person name="Ma J."/>
        </authorList>
    </citation>
    <scope>NUCLEOTIDE SEQUENCE [LARGE SCALE GENOMIC DNA]</scope>
    <source>
        <strain evidence="9">CGMCC-1.15741</strain>
    </source>
</reference>
<feature type="transmembrane region" description="Helical" evidence="6">
    <location>
        <begin position="365"/>
        <end position="387"/>
    </location>
</feature>
<feature type="transmembrane region" description="Helical" evidence="6">
    <location>
        <begin position="208"/>
        <end position="226"/>
    </location>
</feature>
<evidence type="ECO:0000313" key="9">
    <source>
        <dbReference type="Proteomes" id="UP001596303"/>
    </source>
</evidence>
<keyword evidence="3 6" id="KW-0812">Transmembrane</keyword>
<dbReference type="PANTHER" id="PTHR23505">
    <property type="entry name" value="SPINSTER"/>
    <property type="match status" value="1"/>
</dbReference>
<feature type="transmembrane region" description="Helical" evidence="6">
    <location>
        <begin position="264"/>
        <end position="282"/>
    </location>
</feature>
<feature type="transmembrane region" description="Helical" evidence="6">
    <location>
        <begin position="461"/>
        <end position="481"/>
    </location>
</feature>
<feature type="transmembrane region" description="Helical" evidence="6">
    <location>
        <begin position="62"/>
        <end position="81"/>
    </location>
</feature>
<proteinExistence type="predicted"/>
<keyword evidence="5 6" id="KW-0472">Membrane</keyword>
<evidence type="ECO:0000256" key="5">
    <source>
        <dbReference type="ARBA" id="ARBA00023136"/>
    </source>
</evidence>
<dbReference type="InterPro" id="IPR036259">
    <property type="entry name" value="MFS_trans_sf"/>
</dbReference>
<dbReference type="PROSITE" id="PS50850">
    <property type="entry name" value="MFS"/>
    <property type="match status" value="1"/>
</dbReference>
<accession>A0ABW1SAY1</accession>
<dbReference type="PANTHER" id="PTHR23505:SF79">
    <property type="entry name" value="PROTEIN SPINSTER"/>
    <property type="match status" value="1"/>
</dbReference>
<feature type="transmembrane region" description="Helical" evidence="6">
    <location>
        <begin position="302"/>
        <end position="323"/>
    </location>
</feature>
<evidence type="ECO:0000256" key="2">
    <source>
        <dbReference type="ARBA" id="ARBA00022448"/>
    </source>
</evidence>
<dbReference type="CDD" id="cd17328">
    <property type="entry name" value="MFS_spinster_like"/>
    <property type="match status" value="1"/>
</dbReference>
<feature type="transmembrane region" description="Helical" evidence="6">
    <location>
        <begin position="93"/>
        <end position="117"/>
    </location>
</feature>
<evidence type="ECO:0000256" key="1">
    <source>
        <dbReference type="ARBA" id="ARBA00004141"/>
    </source>
</evidence>
<dbReference type="Gene3D" id="1.20.1250.20">
    <property type="entry name" value="MFS general substrate transporter like domains"/>
    <property type="match status" value="1"/>
</dbReference>
<evidence type="ECO:0000256" key="4">
    <source>
        <dbReference type="ARBA" id="ARBA00022989"/>
    </source>
</evidence>
<sequence>MSTVTAASAGPAVDVNSGFGSKGYRSYVMSALLLVYVFNFIDRSIINILTEPIKESFQVEDWQMGLLGGPMFAILYTVLGIPLARVAERFNRVWIITGSVALWSLMTALCGIAPTFIMMMVFRIGVGIGEAGCTPPAQSLIADYYRPSSRATAVSVYALGVPFGGMLAAIFGGSIAEQLDGPNIQAALTSWGMTGLANGFDWQNFEGWRAAFVLVGLPGLLVALLVRTTVKEPPRGYTDPPSMQKLDPVPFSAALKLLGSKPTYWHVVIGATIASFVGYGVAQFSTSFFVRTHDMSLQTAALLFGIVVGLMASIGVFSSGFLADKMAKRHPTALAWLPALGMTASVPLYAMGFLAGNVWLALPPLMAAAVLHYFYLGPLYAVAGGVVDSRTRATSVAIALFIVNLLGYGLGPLLIGLLSTWLKGMFLSWSDLGLTLDACKAVGDLTAAEIAACDTSNARGLQWSLIIFCCGYAWAGIHYLIAGRTLQRDMIASTDSHEAEPHETPEA</sequence>
<gene>
    <name evidence="8" type="ORF">ACFQDM_12095</name>
</gene>
<dbReference type="InterPro" id="IPR011701">
    <property type="entry name" value="MFS"/>
</dbReference>
<protein>
    <submittedName>
        <fullName evidence="8">Spinster family MFS transporter</fullName>
    </submittedName>
</protein>
<organism evidence="8 9">
    <name type="scientific">Ponticaulis profundi</name>
    <dbReference type="NCBI Taxonomy" id="2665222"/>
    <lineage>
        <taxon>Bacteria</taxon>
        <taxon>Pseudomonadati</taxon>
        <taxon>Pseudomonadota</taxon>
        <taxon>Alphaproteobacteria</taxon>
        <taxon>Hyphomonadales</taxon>
        <taxon>Hyphomonadaceae</taxon>
        <taxon>Ponticaulis</taxon>
    </lineage>
</organism>
<keyword evidence="2" id="KW-0813">Transport</keyword>
<feature type="domain" description="Major facilitator superfamily (MFS) profile" evidence="7">
    <location>
        <begin position="28"/>
        <end position="455"/>
    </location>
</feature>
<feature type="transmembrane region" description="Helical" evidence="6">
    <location>
        <begin position="154"/>
        <end position="176"/>
    </location>
</feature>
<feature type="transmembrane region" description="Helical" evidence="6">
    <location>
        <begin position="399"/>
        <end position="422"/>
    </location>
</feature>
<name>A0ABW1SAY1_9PROT</name>
<feature type="transmembrane region" description="Helical" evidence="6">
    <location>
        <begin position="335"/>
        <end position="359"/>
    </location>
</feature>
<comment type="subcellular location">
    <subcellularLocation>
        <location evidence="1">Membrane</location>
        <topology evidence="1">Multi-pass membrane protein</topology>
    </subcellularLocation>
</comment>
<keyword evidence="4 6" id="KW-1133">Transmembrane helix</keyword>
<dbReference type="Pfam" id="PF07690">
    <property type="entry name" value="MFS_1"/>
    <property type="match status" value="1"/>
</dbReference>
<dbReference type="EMBL" id="JBHSSW010000014">
    <property type="protein sequence ID" value="MFC6198826.1"/>
    <property type="molecule type" value="Genomic_DNA"/>
</dbReference>
<dbReference type="RefSeq" id="WP_377379385.1">
    <property type="nucleotide sequence ID" value="NZ_JBHSSW010000014.1"/>
</dbReference>
<evidence type="ECO:0000256" key="6">
    <source>
        <dbReference type="SAM" id="Phobius"/>
    </source>
</evidence>
<dbReference type="InterPro" id="IPR020846">
    <property type="entry name" value="MFS_dom"/>
</dbReference>
<evidence type="ECO:0000259" key="7">
    <source>
        <dbReference type="PROSITE" id="PS50850"/>
    </source>
</evidence>
<feature type="transmembrane region" description="Helical" evidence="6">
    <location>
        <begin position="24"/>
        <end position="41"/>
    </location>
</feature>